<dbReference type="Gene3D" id="3.40.50.300">
    <property type="entry name" value="P-loop containing nucleotide triphosphate hydrolases"/>
    <property type="match status" value="1"/>
</dbReference>
<evidence type="ECO:0000313" key="10">
    <source>
        <dbReference type="Proteomes" id="UP001269400"/>
    </source>
</evidence>
<sequence length="761" mass="86288">MEKLSLEDIIEKLNLKKIREIKGFTQSELAKLLGISKDYYVELEEDPKDMPMDIFMKLGFVTDMSRSDLLAISESSNELTSNLPKLSKPTMLNLPNVYENISFKRRTLLNYVKPTLERYSNKEDKASAVLKTKELIKLTNAYSAKPLVALLGPSDAGKSTLINSLTGLDTLLSQWTPTTSSTVYLKHLQDKPEWLGEDNVCIFKAESKKNGWNFRNIYDEEYCVAHKIASGDYSTLEKYCNRNTSYNYKEVDSAVVYIDSPVLHACDIVDLPGFGTEELNDTIQSQRAREQADVVLFLCQSNSFLNKMNDILFLKDVIKNLASTNSSEIPLLSNLYVIASQAYIIEKDVDKVLNRGRDVMSQQLSEEIIKQFYGKSKDEFVEALSKRFFTYSLEKPMLRKSFEEDLTNLLTNIFPPIKTKKLNEEIENYKVQVTRHYTIEIKKVEKVLENRQQAQEEYNERMKSKPEAVKQIKSKKKVLEEQIKLLKINNQQELRLWEQSVLTKKNLVSIINEHNYTKKNAQEFLPSNVSDLYYAKLQEILRDSTDKIQDQITEFFNELEGITKAITKIQVEGTEIPLDFKGILSGGFAGATVLGALGFWASTVGNLGGYILVAKGVSLLSAVGISVGGTAAAASFVSIIGGPITIGIGIALGAFLLVKGLFGDGWKPRIAENLIKAFKKQNVLEKYEEVITLYWDDTITAVDFVVEDILEKIDEQLEQIKNIIISNDINEVKESVNELREMEIFFSEIPWEVEVKQLTTT</sequence>
<dbReference type="InterPro" id="IPR010982">
    <property type="entry name" value="Lambda_DNA-bd_dom_sf"/>
</dbReference>
<dbReference type="InterPro" id="IPR027417">
    <property type="entry name" value="P-loop_NTPase"/>
</dbReference>
<evidence type="ECO:0000256" key="2">
    <source>
        <dbReference type="ARBA" id="ARBA00022741"/>
    </source>
</evidence>
<dbReference type="InterPro" id="IPR045063">
    <property type="entry name" value="Dynamin_N"/>
</dbReference>
<evidence type="ECO:0000256" key="4">
    <source>
        <dbReference type="ARBA" id="ARBA00023134"/>
    </source>
</evidence>
<keyword evidence="4" id="KW-0342">GTP-binding</keyword>
<comment type="caution">
    <text evidence="9">The sequence shown here is derived from an EMBL/GenBank/DDBJ whole genome shotgun (WGS) entry which is preliminary data.</text>
</comment>
<evidence type="ECO:0000313" key="9">
    <source>
        <dbReference type="EMBL" id="MDU9693562.1"/>
    </source>
</evidence>
<dbReference type="GO" id="GO:0003924">
    <property type="term" value="F:GTPase activity"/>
    <property type="evidence" value="ECO:0007669"/>
    <property type="project" value="InterPro"/>
</dbReference>
<keyword evidence="7" id="KW-0812">Transmembrane</keyword>
<keyword evidence="7" id="KW-1133">Transmembrane helix</keyword>
<name>A0AAX6NCH4_PRIAR</name>
<dbReference type="Pfam" id="PF00350">
    <property type="entry name" value="Dynamin_N"/>
    <property type="match status" value="1"/>
</dbReference>
<evidence type="ECO:0000256" key="7">
    <source>
        <dbReference type="SAM" id="Phobius"/>
    </source>
</evidence>
<dbReference type="EMBL" id="JAPTGD010000002">
    <property type="protein sequence ID" value="MDU9693562.1"/>
    <property type="molecule type" value="Genomic_DNA"/>
</dbReference>
<keyword evidence="3" id="KW-0378">Hydrolase</keyword>
<dbReference type="GO" id="GO:0016020">
    <property type="term" value="C:membrane"/>
    <property type="evidence" value="ECO:0007669"/>
    <property type="project" value="UniProtKB-SubCell"/>
</dbReference>
<evidence type="ECO:0000256" key="3">
    <source>
        <dbReference type="ARBA" id="ARBA00022801"/>
    </source>
</evidence>
<reference evidence="9" key="1">
    <citation type="journal article" date="2022" name="J Environ Chem Eng">
        <title>Biodegradation of petroleum oil using a constructed nonpathogenic and heavy metal-tolerant bacterial consortium isolated from marine sponges.</title>
        <authorList>
            <person name="Dechsakulwatana C."/>
            <person name="Rungsihiranrut A."/>
            <person name="Muangchinda C."/>
            <person name="Ningthoujam R."/>
            <person name="Klankeo P."/>
            <person name="Pinyakong O."/>
        </authorList>
    </citation>
    <scope>NUCLEOTIDE SEQUENCE</scope>
    <source>
        <strain evidence="9">TL01-2</strain>
    </source>
</reference>
<gene>
    <name evidence="9" type="ORF">O0Q50_20510</name>
</gene>
<dbReference type="Proteomes" id="UP001269400">
    <property type="component" value="Unassembled WGS sequence"/>
</dbReference>
<keyword evidence="6" id="KW-0175">Coiled coil</keyword>
<feature type="transmembrane region" description="Helical" evidence="7">
    <location>
        <begin position="633"/>
        <end position="658"/>
    </location>
</feature>
<feature type="domain" description="HTH cro/C1-type" evidence="8">
    <location>
        <begin position="15"/>
        <end position="69"/>
    </location>
</feature>
<dbReference type="PANTHER" id="PTHR10465:SF0">
    <property type="entry name" value="SARCALUMENIN"/>
    <property type="match status" value="1"/>
</dbReference>
<evidence type="ECO:0000256" key="6">
    <source>
        <dbReference type="SAM" id="Coils"/>
    </source>
</evidence>
<evidence type="ECO:0000256" key="1">
    <source>
        <dbReference type="ARBA" id="ARBA00004370"/>
    </source>
</evidence>
<dbReference type="AlphaFoldDB" id="A0AAX6NCH4"/>
<dbReference type="GO" id="GO:0008053">
    <property type="term" value="P:mitochondrial fusion"/>
    <property type="evidence" value="ECO:0007669"/>
    <property type="project" value="TreeGrafter"/>
</dbReference>
<dbReference type="GO" id="GO:0003677">
    <property type="term" value="F:DNA binding"/>
    <property type="evidence" value="ECO:0007669"/>
    <property type="project" value="InterPro"/>
</dbReference>
<keyword evidence="2" id="KW-0547">Nucleotide-binding</keyword>
<protein>
    <submittedName>
        <fullName evidence="9">Dynamin family protein</fullName>
    </submittedName>
</protein>
<dbReference type="RefSeq" id="WP_316910787.1">
    <property type="nucleotide sequence ID" value="NZ_JAPTGD010000002.1"/>
</dbReference>
<dbReference type="Pfam" id="PF01381">
    <property type="entry name" value="HTH_3"/>
    <property type="match status" value="1"/>
</dbReference>
<dbReference type="SMART" id="SM00530">
    <property type="entry name" value="HTH_XRE"/>
    <property type="match status" value="1"/>
</dbReference>
<feature type="transmembrane region" description="Helical" evidence="7">
    <location>
        <begin position="582"/>
        <end position="600"/>
    </location>
</feature>
<accession>A0AAX6NCH4</accession>
<evidence type="ECO:0000259" key="8">
    <source>
        <dbReference type="PROSITE" id="PS50943"/>
    </source>
</evidence>
<dbReference type="SUPFAM" id="SSF47413">
    <property type="entry name" value="lambda repressor-like DNA-binding domains"/>
    <property type="match status" value="1"/>
</dbReference>
<proteinExistence type="predicted"/>
<dbReference type="InterPro" id="IPR001387">
    <property type="entry name" value="Cro/C1-type_HTH"/>
</dbReference>
<dbReference type="InterPro" id="IPR027094">
    <property type="entry name" value="Mitofusin_fam"/>
</dbReference>
<dbReference type="PROSITE" id="PS50943">
    <property type="entry name" value="HTH_CROC1"/>
    <property type="match status" value="1"/>
</dbReference>
<dbReference type="CDD" id="cd00093">
    <property type="entry name" value="HTH_XRE"/>
    <property type="match status" value="1"/>
</dbReference>
<dbReference type="PANTHER" id="PTHR10465">
    <property type="entry name" value="TRANSMEMBRANE GTPASE FZO1"/>
    <property type="match status" value="1"/>
</dbReference>
<keyword evidence="5 7" id="KW-0472">Membrane</keyword>
<feature type="coiled-coil region" evidence="6">
    <location>
        <begin position="441"/>
        <end position="496"/>
    </location>
</feature>
<evidence type="ECO:0000256" key="5">
    <source>
        <dbReference type="ARBA" id="ARBA00023136"/>
    </source>
</evidence>
<organism evidence="9 10">
    <name type="scientific">Priestia aryabhattai</name>
    <name type="common">Bacillus aryabhattai</name>
    <dbReference type="NCBI Taxonomy" id="412384"/>
    <lineage>
        <taxon>Bacteria</taxon>
        <taxon>Bacillati</taxon>
        <taxon>Bacillota</taxon>
        <taxon>Bacilli</taxon>
        <taxon>Bacillales</taxon>
        <taxon>Bacillaceae</taxon>
        <taxon>Priestia</taxon>
    </lineage>
</organism>
<reference evidence="9" key="2">
    <citation type="submission" date="2022-12" db="EMBL/GenBank/DDBJ databases">
        <authorList>
            <person name="Dechsakulwatana C."/>
            <person name="Rungsihiranrut A."/>
            <person name="Muangchinda C."/>
            <person name="Ningthoujam R."/>
            <person name="Klankeo P."/>
            <person name="Pinyakong O."/>
        </authorList>
    </citation>
    <scope>NUCLEOTIDE SEQUENCE</scope>
    <source>
        <strain evidence="9">TL01-2</strain>
    </source>
</reference>
<dbReference type="SUPFAM" id="SSF52540">
    <property type="entry name" value="P-loop containing nucleoside triphosphate hydrolases"/>
    <property type="match status" value="1"/>
</dbReference>
<comment type="subcellular location">
    <subcellularLocation>
        <location evidence="1">Membrane</location>
    </subcellularLocation>
</comment>
<dbReference type="Gene3D" id="1.10.260.40">
    <property type="entry name" value="lambda repressor-like DNA-binding domains"/>
    <property type="match status" value="1"/>
</dbReference>
<dbReference type="GO" id="GO:0005525">
    <property type="term" value="F:GTP binding"/>
    <property type="evidence" value="ECO:0007669"/>
    <property type="project" value="UniProtKB-KW"/>
</dbReference>